<protein>
    <submittedName>
        <fullName evidence="2">ORF0</fullName>
    </submittedName>
</protein>
<name>U5NHS1_9ADEN</name>
<evidence type="ECO:0000313" key="4">
    <source>
        <dbReference type="Proteomes" id="UP000315075"/>
    </source>
</evidence>
<dbReference type="KEGG" id="vg:17401044"/>
<dbReference type="EMBL" id="KF477313">
    <property type="protein sequence ID" value="AGX93324.1"/>
    <property type="molecule type" value="Genomic_DNA"/>
</dbReference>
<evidence type="ECO:0000313" key="1">
    <source>
        <dbReference type="EMBL" id="AGX93324.1"/>
    </source>
</evidence>
<evidence type="ECO:0000313" key="2">
    <source>
        <dbReference type="EMBL" id="AGX93361.1"/>
    </source>
</evidence>
<dbReference type="OrthoDB" id="29372at10239"/>
<dbReference type="Proteomes" id="UP000315075">
    <property type="component" value="Segment"/>
</dbReference>
<sequence length="70" mass="7756">MDTEKTRPRPSLAAVEIVSPLLERPVIVSPPPVRIDIYKQPGFPPSDTIWYGCISQAELNDALQAIVELL</sequence>
<keyword evidence="3" id="KW-1185">Reference proteome</keyword>
<organism evidence="2 4">
    <name type="scientific">turkey adenovirus 5</name>
    <dbReference type="NCBI Taxonomy" id="1408258"/>
    <lineage>
        <taxon>Viruses</taxon>
        <taxon>Varidnaviria</taxon>
        <taxon>Bamfordvirae</taxon>
        <taxon>Preplasmiviricota</taxon>
        <taxon>Polisuviricotina</taxon>
        <taxon>Pharingeaviricetes</taxon>
        <taxon>Rowavirales</taxon>
        <taxon>Adenoviridae</taxon>
        <taxon>Aviadenovirus</taxon>
        <taxon>Aviadenovirus gallopavoquintum</taxon>
        <taxon>Turkey aviadenovirus D</taxon>
    </lineage>
</organism>
<dbReference type="RefSeq" id="YP_008719843.1">
    <property type="nucleotide sequence ID" value="NC_022613.1"/>
</dbReference>
<dbReference type="Proteomes" id="UP000120888">
    <property type="component" value="Segment"/>
</dbReference>
<dbReference type="GeneID" id="17401044"/>
<reference evidence="3 4" key="1">
    <citation type="journal article" date="2014" name="J. Gen. Virol.">
        <title>Whole-genome sequences of two turkey adenovirus types reveal the existence of two unknown lineages that merit the establishment of novel species within the genus Aviadenovirus.</title>
        <authorList>
            <person name="Marek A."/>
            <person name="Ballmann M.Z."/>
            <person name="Kosiol C."/>
            <person name="Harrach B."/>
            <person name="Schlotterer C."/>
            <person name="Hess M."/>
        </authorList>
    </citation>
    <scope>NUCLEOTIDE SEQUENCE [LARGE SCALE GENOMIC DNA]</scope>
    <source>
        <strain evidence="1">1277BT</strain>
        <strain evidence="2">D1648</strain>
    </source>
</reference>
<evidence type="ECO:0000313" key="3">
    <source>
        <dbReference type="Proteomes" id="UP000120888"/>
    </source>
</evidence>
<accession>U5NHS1</accession>
<proteinExistence type="predicted"/>
<dbReference type="EMBL" id="KF477314">
    <property type="protein sequence ID" value="AGX93361.1"/>
    <property type="molecule type" value="Genomic_DNA"/>
</dbReference>